<dbReference type="PANTHER" id="PTHR10859:SF91">
    <property type="entry name" value="DOLICHYL-PHOSPHATE BETA-GLUCOSYLTRANSFERASE"/>
    <property type="match status" value="1"/>
</dbReference>
<dbReference type="OMA" id="RWIHADG"/>
<dbReference type="InterPro" id="IPR029044">
    <property type="entry name" value="Nucleotide-diphossugar_trans"/>
</dbReference>
<dbReference type="OrthoDB" id="3784at2759"/>
<name>C1MJI8_MICPC</name>
<evidence type="ECO:0000259" key="2">
    <source>
        <dbReference type="Pfam" id="PF00535"/>
    </source>
</evidence>
<dbReference type="GeneID" id="9682071"/>
<evidence type="ECO:0000313" key="3">
    <source>
        <dbReference type="EMBL" id="EEH59205.1"/>
    </source>
</evidence>
<dbReference type="Pfam" id="PF00535">
    <property type="entry name" value="Glycos_transf_2"/>
    <property type="match status" value="1"/>
</dbReference>
<dbReference type="Proteomes" id="UP000001876">
    <property type="component" value="Unassembled WGS sequence"/>
</dbReference>
<gene>
    <name evidence="3" type="ORF">MICPUCDRAFT_54974</name>
</gene>
<sequence length="301" mass="33303">MSSTRRSPRVGDAAAARASSRPSTSGPSTPPDVALVVPCHDEAKRLDVDAFVAFARASTRESPCVVVFVDDGSGDDTLAVLREIRDRAPAGAVEILADRANVGKAEAVRRGLRFAIERLRASHVAFWDADLATPLDHVRLFRDVFETRPEIDIVFGARVGLLGRDISRSMTRHYMGRVFATLASWTLSLSVYDTQCGAKMFKVVGGGTSELAVVLSEPFRTRWVFDVEMLARFHALAVADGSAPVRERVYEFPLLRWKDVGGSKVKASDVVKMAWGLLGIRRRYFWSREPWPPPRRDDDSS</sequence>
<feature type="domain" description="Glycosyltransferase 2-like" evidence="2">
    <location>
        <begin position="36"/>
        <end position="168"/>
    </location>
</feature>
<dbReference type="PANTHER" id="PTHR10859">
    <property type="entry name" value="GLYCOSYL TRANSFERASE"/>
    <property type="match status" value="1"/>
</dbReference>
<reference evidence="3 4" key="1">
    <citation type="journal article" date="2009" name="Science">
        <title>Green evolution and dynamic adaptations revealed by genomes of the marine picoeukaryotes Micromonas.</title>
        <authorList>
            <person name="Worden A.Z."/>
            <person name="Lee J.H."/>
            <person name="Mock T."/>
            <person name="Rouze P."/>
            <person name="Simmons M.P."/>
            <person name="Aerts A.L."/>
            <person name="Allen A.E."/>
            <person name="Cuvelier M.L."/>
            <person name="Derelle E."/>
            <person name="Everett M.V."/>
            <person name="Foulon E."/>
            <person name="Grimwood J."/>
            <person name="Gundlach H."/>
            <person name="Henrissat B."/>
            <person name="Napoli C."/>
            <person name="McDonald S.M."/>
            <person name="Parker M.S."/>
            <person name="Rombauts S."/>
            <person name="Salamov A."/>
            <person name="Von Dassow P."/>
            <person name="Badger J.H."/>
            <person name="Coutinho P.M."/>
            <person name="Demir E."/>
            <person name="Dubchak I."/>
            <person name="Gentemann C."/>
            <person name="Eikrem W."/>
            <person name="Gready J.E."/>
            <person name="John U."/>
            <person name="Lanier W."/>
            <person name="Lindquist E.A."/>
            <person name="Lucas S."/>
            <person name="Mayer K.F."/>
            <person name="Moreau H."/>
            <person name="Not F."/>
            <person name="Otillar R."/>
            <person name="Panaud O."/>
            <person name="Pangilinan J."/>
            <person name="Paulsen I."/>
            <person name="Piegu B."/>
            <person name="Poliakov A."/>
            <person name="Robbens S."/>
            <person name="Schmutz J."/>
            <person name="Toulza E."/>
            <person name="Wyss T."/>
            <person name="Zelensky A."/>
            <person name="Zhou K."/>
            <person name="Armbrust E.V."/>
            <person name="Bhattacharya D."/>
            <person name="Goodenough U.W."/>
            <person name="Van de Peer Y."/>
            <person name="Grigoriev I.V."/>
        </authorList>
    </citation>
    <scope>NUCLEOTIDE SEQUENCE [LARGE SCALE GENOMIC DNA]</scope>
    <source>
        <strain evidence="3 4">CCMP1545</strain>
    </source>
</reference>
<dbReference type="RefSeq" id="XP_003055829.1">
    <property type="nucleotide sequence ID" value="XM_003055783.1"/>
</dbReference>
<dbReference type="KEGG" id="mpp:MICPUCDRAFT_54974"/>
<organism evidence="4">
    <name type="scientific">Micromonas pusilla (strain CCMP1545)</name>
    <name type="common">Picoplanktonic green alga</name>
    <dbReference type="NCBI Taxonomy" id="564608"/>
    <lineage>
        <taxon>Eukaryota</taxon>
        <taxon>Viridiplantae</taxon>
        <taxon>Chlorophyta</taxon>
        <taxon>Mamiellophyceae</taxon>
        <taxon>Mamiellales</taxon>
        <taxon>Mamiellaceae</taxon>
        <taxon>Micromonas</taxon>
    </lineage>
</organism>
<keyword evidence="3" id="KW-0808">Transferase</keyword>
<dbReference type="GO" id="GO:0006487">
    <property type="term" value="P:protein N-linked glycosylation"/>
    <property type="evidence" value="ECO:0007669"/>
    <property type="project" value="TreeGrafter"/>
</dbReference>
<accession>C1MJI8</accession>
<dbReference type="STRING" id="564608.C1MJI8"/>
<protein>
    <submittedName>
        <fullName evidence="3">Glycosyltransferase family 2 protein</fullName>
    </submittedName>
</protein>
<feature type="region of interest" description="Disordered" evidence="1">
    <location>
        <begin position="1"/>
        <end position="32"/>
    </location>
</feature>
<feature type="compositionally biased region" description="Low complexity" evidence="1">
    <location>
        <begin position="10"/>
        <end position="32"/>
    </location>
</feature>
<evidence type="ECO:0000256" key="1">
    <source>
        <dbReference type="SAM" id="MobiDB-lite"/>
    </source>
</evidence>
<dbReference type="Gene3D" id="3.90.550.10">
    <property type="entry name" value="Spore Coat Polysaccharide Biosynthesis Protein SpsA, Chain A"/>
    <property type="match status" value="1"/>
</dbReference>
<dbReference type="InterPro" id="IPR001173">
    <property type="entry name" value="Glyco_trans_2-like"/>
</dbReference>
<proteinExistence type="predicted"/>
<dbReference type="GO" id="GO:0016740">
    <property type="term" value="F:transferase activity"/>
    <property type="evidence" value="ECO:0007669"/>
    <property type="project" value="UniProtKB-KW"/>
</dbReference>
<dbReference type="EMBL" id="GG663736">
    <property type="protein sequence ID" value="EEH59205.1"/>
    <property type="molecule type" value="Genomic_DNA"/>
</dbReference>
<dbReference type="SUPFAM" id="SSF53448">
    <property type="entry name" value="Nucleotide-diphospho-sugar transferases"/>
    <property type="match status" value="1"/>
</dbReference>
<evidence type="ECO:0000313" key="4">
    <source>
        <dbReference type="Proteomes" id="UP000001876"/>
    </source>
</evidence>
<dbReference type="AlphaFoldDB" id="C1MJI8"/>
<dbReference type="eggNOG" id="KOG2977">
    <property type="taxonomic scope" value="Eukaryota"/>
</dbReference>
<keyword evidence="4" id="KW-1185">Reference proteome</keyword>